<proteinExistence type="predicted"/>
<protein>
    <submittedName>
        <fullName evidence="1">Uncharacterized protein</fullName>
    </submittedName>
</protein>
<gene>
    <name evidence="1" type="ORF">MILVUS5_LOCUS810</name>
</gene>
<reference evidence="1" key="1">
    <citation type="submission" date="2023-10" db="EMBL/GenBank/DDBJ databases">
        <authorList>
            <person name="Rodriguez Cubillos JULIANA M."/>
            <person name="De Vega J."/>
        </authorList>
    </citation>
    <scope>NUCLEOTIDE SEQUENCE</scope>
</reference>
<keyword evidence="2" id="KW-1185">Reference proteome</keyword>
<dbReference type="EMBL" id="CASHSV030000001">
    <property type="protein sequence ID" value="CAJ2628632.1"/>
    <property type="molecule type" value="Genomic_DNA"/>
</dbReference>
<name>A0ACB0I9A9_TRIPR</name>
<sequence>MKKQGKNSSKSNGFVPSSFNFISSCIKTASSGVRTAGASVASSISGDGHDHKDQMQPVPAKSESCEGFRASHPLLLVVACDKSKIPGTVQNVRDGHKEDQAENIINSATTVRFYSLRSHTYVHALRFRSTVYMVRCSPQIVAVGLATQIYCFDALTLENKFSVLTYPVPQLGGQGMVGVNIGYGPMAVGPRWLAYASNNPLLSNTSRLSPQSLTPPAGSPSTSPSSGSLVARYAMESSKHLASGLINLSDMGYKTLSKYYQDLLPDGSSSPVSPNSSWKVGRFASNSTETDTAGVVLVKDFVSRAVVAQFRAHTSPISALCFDPSGTLLVTASIHGNNINIFRIMPSYSKNGSGSQSNDWSSSHVHLYKLRRGMTSAVIQDICFSHYSQWVAIISSKGTCHIFVLSPFGGETVLKIHNKDTEGPVLLPVSPLPWWFTPRFTVNLHQQLCHTPQPPVFLSVVSRIKNVNAGWLNTVSNAASSAAGKVSVPSGAVSAVFHSSVPLDSHNAYAKVHAMEHLLVYTPSGHLIQYNLLPSLMAEPNETALRTAQVPSQMQEEDLRVKVEPVQWWDVCRRYDWQEREVYISGSAPGGPEAAEMILDVSSCENYSVGNDDSVKLNQDCHFSNAEVHISSGRIPIWGKSEVSFFVMGSFESGELNKCEFLTNGEIEIEDVPVNEVEIRQKVLLPVYDHFHKIQSTWGDRGLVLGRCSSSSSDSHATEEKLSENAAISHPKLIAPGLTEKTNVGALNFTDSITKVKSSEHGDRFNSSFSGCDMNMHVTCEESIRDSPDYEQFFQEGYCKASIDCHESAEVTTDVDCSSPSGREKSDEDGDDDDMLGDIFDFSEEG</sequence>
<comment type="caution">
    <text evidence="1">The sequence shown here is derived from an EMBL/GenBank/DDBJ whole genome shotgun (WGS) entry which is preliminary data.</text>
</comment>
<organism evidence="1 2">
    <name type="scientific">Trifolium pratense</name>
    <name type="common">Red clover</name>
    <dbReference type="NCBI Taxonomy" id="57577"/>
    <lineage>
        <taxon>Eukaryota</taxon>
        <taxon>Viridiplantae</taxon>
        <taxon>Streptophyta</taxon>
        <taxon>Embryophyta</taxon>
        <taxon>Tracheophyta</taxon>
        <taxon>Spermatophyta</taxon>
        <taxon>Magnoliopsida</taxon>
        <taxon>eudicotyledons</taxon>
        <taxon>Gunneridae</taxon>
        <taxon>Pentapetalae</taxon>
        <taxon>rosids</taxon>
        <taxon>fabids</taxon>
        <taxon>Fabales</taxon>
        <taxon>Fabaceae</taxon>
        <taxon>Papilionoideae</taxon>
        <taxon>50 kb inversion clade</taxon>
        <taxon>NPAAA clade</taxon>
        <taxon>Hologalegina</taxon>
        <taxon>IRL clade</taxon>
        <taxon>Trifolieae</taxon>
        <taxon>Trifolium</taxon>
    </lineage>
</organism>
<evidence type="ECO:0000313" key="2">
    <source>
        <dbReference type="Proteomes" id="UP001177021"/>
    </source>
</evidence>
<evidence type="ECO:0000313" key="1">
    <source>
        <dbReference type="EMBL" id="CAJ2628632.1"/>
    </source>
</evidence>
<dbReference type="Proteomes" id="UP001177021">
    <property type="component" value="Unassembled WGS sequence"/>
</dbReference>
<accession>A0ACB0I9A9</accession>